<keyword evidence="2" id="KW-1185">Reference proteome</keyword>
<name>A0A086ZPR6_9BIFI</name>
<dbReference type="AlphaFoldDB" id="A0A086ZPR6"/>
<sequence>MLFRFRYQMLRFRHSSVPRGNYVFRAGAGDVGADAFGSRPGGRCVSESSQQWGSASFGGLISAVRAVVA</sequence>
<proteinExistence type="predicted"/>
<protein>
    <submittedName>
        <fullName evidence="1">Uncharacterized protein</fullName>
    </submittedName>
</protein>
<accession>A0A086ZPR6</accession>
<organism evidence="1 2">
    <name type="scientific">Bifidobacterium boum</name>
    <dbReference type="NCBI Taxonomy" id="78343"/>
    <lineage>
        <taxon>Bacteria</taxon>
        <taxon>Bacillati</taxon>
        <taxon>Actinomycetota</taxon>
        <taxon>Actinomycetes</taxon>
        <taxon>Bifidobacteriales</taxon>
        <taxon>Bifidobacteriaceae</taxon>
        <taxon>Bifidobacterium</taxon>
    </lineage>
</organism>
<dbReference type="Proteomes" id="UP000029093">
    <property type="component" value="Unassembled WGS sequence"/>
</dbReference>
<dbReference type="EMBL" id="JGYQ01000007">
    <property type="protein sequence ID" value="KFI48516.1"/>
    <property type="molecule type" value="Genomic_DNA"/>
</dbReference>
<evidence type="ECO:0000313" key="1">
    <source>
        <dbReference type="EMBL" id="KFI48516.1"/>
    </source>
</evidence>
<evidence type="ECO:0000313" key="2">
    <source>
        <dbReference type="Proteomes" id="UP000029093"/>
    </source>
</evidence>
<gene>
    <name evidence="1" type="ORF">BBOU_0645</name>
</gene>
<comment type="caution">
    <text evidence="1">The sequence shown here is derived from an EMBL/GenBank/DDBJ whole genome shotgun (WGS) entry which is preliminary data.</text>
</comment>
<reference evidence="1 2" key="1">
    <citation type="submission" date="2014-03" db="EMBL/GenBank/DDBJ databases">
        <title>Genomics of Bifidobacteria.</title>
        <authorList>
            <person name="Ventura M."/>
            <person name="Milani C."/>
            <person name="Lugli G.A."/>
        </authorList>
    </citation>
    <scope>NUCLEOTIDE SEQUENCE [LARGE SCALE GENOMIC DNA]</scope>
    <source>
        <strain evidence="1 2">LMG 10736</strain>
    </source>
</reference>